<feature type="coiled-coil region" evidence="1">
    <location>
        <begin position="15"/>
        <end position="68"/>
    </location>
</feature>
<name>X6M023_RETFI</name>
<reference evidence="2 3" key="1">
    <citation type="journal article" date="2013" name="Curr. Biol.">
        <title>The Genome of the Foraminiferan Reticulomyxa filosa.</title>
        <authorList>
            <person name="Glockner G."/>
            <person name="Hulsmann N."/>
            <person name="Schleicher M."/>
            <person name="Noegel A.A."/>
            <person name="Eichinger L."/>
            <person name="Gallinger C."/>
            <person name="Pawlowski J."/>
            <person name="Sierra R."/>
            <person name="Euteneuer U."/>
            <person name="Pillet L."/>
            <person name="Moustafa A."/>
            <person name="Platzer M."/>
            <person name="Groth M."/>
            <person name="Szafranski K."/>
            <person name="Schliwa M."/>
        </authorList>
    </citation>
    <scope>NUCLEOTIDE SEQUENCE [LARGE SCALE GENOMIC DNA]</scope>
</reference>
<accession>X6M023</accession>
<dbReference type="AlphaFoldDB" id="X6M023"/>
<dbReference type="EMBL" id="ASPP01026671">
    <property type="protein sequence ID" value="ETO06926.1"/>
    <property type="molecule type" value="Genomic_DNA"/>
</dbReference>
<protein>
    <submittedName>
        <fullName evidence="2">Outer membrane protein</fullName>
    </submittedName>
</protein>
<keyword evidence="1" id="KW-0175">Coiled coil</keyword>
<comment type="caution">
    <text evidence="2">The sequence shown here is derived from an EMBL/GenBank/DDBJ whole genome shotgun (WGS) entry which is preliminary data.</text>
</comment>
<evidence type="ECO:0000313" key="2">
    <source>
        <dbReference type="EMBL" id="ETO06926.1"/>
    </source>
</evidence>
<sequence length="207" mass="23676">TEGTKQWLESEYSLYRVLLKQREEKLNGIRELEEQIASWFACDVLMYKEQLQNSNSNVNANNGNMNANINANANANVNANINANVNVNANANANANGNESKTTELITRPNLNEYCEKREKLKQELKKLDVLCENKEFFLHKGKVIKEANMVVMLATQSAAEAKKLQQLHNEQAMEEFGNEVQDLPIGQKLVCVFFFFFKKKKKDIEI</sequence>
<dbReference type="Proteomes" id="UP000023152">
    <property type="component" value="Unassembled WGS sequence"/>
</dbReference>
<feature type="non-terminal residue" evidence="2">
    <location>
        <position position="1"/>
    </location>
</feature>
<evidence type="ECO:0000256" key="1">
    <source>
        <dbReference type="SAM" id="Coils"/>
    </source>
</evidence>
<organism evidence="2 3">
    <name type="scientific">Reticulomyxa filosa</name>
    <dbReference type="NCBI Taxonomy" id="46433"/>
    <lineage>
        <taxon>Eukaryota</taxon>
        <taxon>Sar</taxon>
        <taxon>Rhizaria</taxon>
        <taxon>Retaria</taxon>
        <taxon>Foraminifera</taxon>
        <taxon>Monothalamids</taxon>
        <taxon>Reticulomyxidae</taxon>
        <taxon>Reticulomyxa</taxon>
    </lineage>
</organism>
<proteinExistence type="predicted"/>
<evidence type="ECO:0000313" key="3">
    <source>
        <dbReference type="Proteomes" id="UP000023152"/>
    </source>
</evidence>
<keyword evidence="3" id="KW-1185">Reference proteome</keyword>
<gene>
    <name evidence="2" type="ORF">RFI_30466</name>
</gene>